<comment type="caution">
    <text evidence="1">The sequence shown here is derived from an EMBL/GenBank/DDBJ whole genome shotgun (WGS) entry which is preliminary data.</text>
</comment>
<keyword evidence="2" id="KW-1185">Reference proteome</keyword>
<protein>
    <submittedName>
        <fullName evidence="1">Uncharacterized protein</fullName>
    </submittedName>
</protein>
<name>A0A846RTF9_9MICO</name>
<organism evidence="1 2">
    <name type="scientific">Brevibacterium marinum</name>
    <dbReference type="NCBI Taxonomy" id="418643"/>
    <lineage>
        <taxon>Bacteria</taxon>
        <taxon>Bacillati</taxon>
        <taxon>Actinomycetota</taxon>
        <taxon>Actinomycetes</taxon>
        <taxon>Micrococcales</taxon>
        <taxon>Brevibacteriaceae</taxon>
        <taxon>Brevibacterium</taxon>
    </lineage>
</organism>
<dbReference type="AlphaFoldDB" id="A0A846RTF9"/>
<dbReference type="EMBL" id="JAATJN010000001">
    <property type="protein sequence ID" value="NJC55246.1"/>
    <property type="molecule type" value="Genomic_DNA"/>
</dbReference>
<evidence type="ECO:0000313" key="2">
    <source>
        <dbReference type="Proteomes" id="UP000576792"/>
    </source>
</evidence>
<evidence type="ECO:0000313" key="1">
    <source>
        <dbReference type="EMBL" id="NJC55246.1"/>
    </source>
</evidence>
<sequence length="58" mass="6374">MMVERVSGADHKSYLNLQERAACTALLQVHRAEAQPQASLDRGERLVPASVELPNRCG</sequence>
<gene>
    <name evidence="1" type="ORF">BKA07_000281</name>
</gene>
<dbReference type="Proteomes" id="UP000576792">
    <property type="component" value="Unassembled WGS sequence"/>
</dbReference>
<accession>A0A846RTF9</accession>
<proteinExistence type="predicted"/>
<reference evidence="1 2" key="1">
    <citation type="submission" date="2020-03" db="EMBL/GenBank/DDBJ databases">
        <title>Sequencing the genomes of 1000 actinobacteria strains.</title>
        <authorList>
            <person name="Klenk H.-P."/>
        </authorList>
    </citation>
    <scope>NUCLEOTIDE SEQUENCE [LARGE SCALE GENOMIC DNA]</scope>
    <source>
        <strain evidence="1 2">DSM 18964</strain>
    </source>
</reference>